<accession>A0AAV7T7F6</accession>
<protein>
    <submittedName>
        <fullName evidence="2">Uncharacterized protein</fullName>
    </submittedName>
</protein>
<name>A0AAV7T7F6_PLEWA</name>
<comment type="caution">
    <text evidence="2">The sequence shown here is derived from an EMBL/GenBank/DDBJ whole genome shotgun (WGS) entry which is preliminary data.</text>
</comment>
<keyword evidence="3" id="KW-1185">Reference proteome</keyword>
<feature type="compositionally biased region" description="Low complexity" evidence="1">
    <location>
        <begin position="119"/>
        <end position="132"/>
    </location>
</feature>
<feature type="region of interest" description="Disordered" evidence="1">
    <location>
        <begin position="1"/>
        <end position="41"/>
    </location>
</feature>
<feature type="region of interest" description="Disordered" evidence="1">
    <location>
        <begin position="109"/>
        <end position="149"/>
    </location>
</feature>
<proteinExistence type="predicted"/>
<evidence type="ECO:0000256" key="1">
    <source>
        <dbReference type="SAM" id="MobiDB-lite"/>
    </source>
</evidence>
<dbReference type="AlphaFoldDB" id="A0AAV7T7F6"/>
<dbReference type="EMBL" id="JANPWB010000007">
    <property type="protein sequence ID" value="KAJ1172392.1"/>
    <property type="molecule type" value="Genomic_DNA"/>
</dbReference>
<sequence length="174" mass="18065">MLQPQASEWRPRVAADSVGPQHHHGGGSHMSPGSAQPPRNSLLVCRRTAVPPAGTVKLLRTADRHQHNPPANLQASGKFSYRVLGCGHPTMPGPGRTTRHRPPLHLRVTPGCSTGPRPRAAGSGHSSPSSPRDAAKIVDGASGVPSSAGRCYKYGAPPQAAAAAPEGLCLSRRA</sequence>
<reference evidence="2" key="1">
    <citation type="journal article" date="2022" name="bioRxiv">
        <title>Sequencing and chromosome-scale assembly of the giantPleurodeles waltlgenome.</title>
        <authorList>
            <person name="Brown T."/>
            <person name="Elewa A."/>
            <person name="Iarovenko S."/>
            <person name="Subramanian E."/>
            <person name="Araus A.J."/>
            <person name="Petzold A."/>
            <person name="Susuki M."/>
            <person name="Suzuki K.-i.T."/>
            <person name="Hayashi T."/>
            <person name="Toyoda A."/>
            <person name="Oliveira C."/>
            <person name="Osipova E."/>
            <person name="Leigh N.D."/>
            <person name="Simon A."/>
            <person name="Yun M.H."/>
        </authorList>
    </citation>
    <scope>NUCLEOTIDE SEQUENCE</scope>
    <source>
        <strain evidence="2">20211129_DDA</strain>
        <tissue evidence="2">Liver</tissue>
    </source>
</reference>
<organism evidence="2 3">
    <name type="scientific">Pleurodeles waltl</name>
    <name type="common">Iberian ribbed newt</name>
    <dbReference type="NCBI Taxonomy" id="8319"/>
    <lineage>
        <taxon>Eukaryota</taxon>
        <taxon>Metazoa</taxon>
        <taxon>Chordata</taxon>
        <taxon>Craniata</taxon>
        <taxon>Vertebrata</taxon>
        <taxon>Euteleostomi</taxon>
        <taxon>Amphibia</taxon>
        <taxon>Batrachia</taxon>
        <taxon>Caudata</taxon>
        <taxon>Salamandroidea</taxon>
        <taxon>Salamandridae</taxon>
        <taxon>Pleurodelinae</taxon>
        <taxon>Pleurodeles</taxon>
    </lineage>
</organism>
<evidence type="ECO:0000313" key="2">
    <source>
        <dbReference type="EMBL" id="KAJ1172392.1"/>
    </source>
</evidence>
<dbReference type="Proteomes" id="UP001066276">
    <property type="component" value="Chromosome 4_1"/>
</dbReference>
<gene>
    <name evidence="2" type="ORF">NDU88_004239</name>
</gene>
<evidence type="ECO:0000313" key="3">
    <source>
        <dbReference type="Proteomes" id="UP001066276"/>
    </source>
</evidence>